<dbReference type="EMBL" id="SPHZ02000003">
    <property type="protein sequence ID" value="KAF0925308.1"/>
    <property type="molecule type" value="Genomic_DNA"/>
</dbReference>
<sequence length="62" mass="6689">MANLDRDFLGTTGDQAEPSPHPSRDISPRRADGENGNPNGGEQQHGDGNRSPPLRPDRGQLE</sequence>
<protein>
    <submittedName>
        <fullName evidence="2">Uncharacterized protein</fullName>
    </submittedName>
</protein>
<evidence type="ECO:0000256" key="1">
    <source>
        <dbReference type="SAM" id="MobiDB-lite"/>
    </source>
</evidence>
<evidence type="ECO:0000313" key="3">
    <source>
        <dbReference type="Proteomes" id="UP000479710"/>
    </source>
</evidence>
<accession>A0A6G1EKH3</accession>
<name>A0A6G1EKH3_9ORYZ</name>
<evidence type="ECO:0000313" key="2">
    <source>
        <dbReference type="EMBL" id="KAF0925308.1"/>
    </source>
</evidence>
<proteinExistence type="predicted"/>
<feature type="region of interest" description="Disordered" evidence="1">
    <location>
        <begin position="1"/>
        <end position="62"/>
    </location>
</feature>
<comment type="caution">
    <text evidence="2">The sequence shown here is derived from an EMBL/GenBank/DDBJ whole genome shotgun (WGS) entry which is preliminary data.</text>
</comment>
<feature type="compositionally biased region" description="Basic and acidic residues" evidence="1">
    <location>
        <begin position="22"/>
        <end position="33"/>
    </location>
</feature>
<reference evidence="2 3" key="1">
    <citation type="submission" date="2019-11" db="EMBL/GenBank/DDBJ databases">
        <title>Whole genome sequence of Oryza granulata.</title>
        <authorList>
            <person name="Li W."/>
        </authorList>
    </citation>
    <scope>NUCLEOTIDE SEQUENCE [LARGE SCALE GENOMIC DNA]</scope>
    <source>
        <strain evidence="3">cv. Menghai</strain>
        <tissue evidence="2">Leaf</tissue>
    </source>
</reference>
<organism evidence="2 3">
    <name type="scientific">Oryza meyeriana var. granulata</name>
    <dbReference type="NCBI Taxonomy" id="110450"/>
    <lineage>
        <taxon>Eukaryota</taxon>
        <taxon>Viridiplantae</taxon>
        <taxon>Streptophyta</taxon>
        <taxon>Embryophyta</taxon>
        <taxon>Tracheophyta</taxon>
        <taxon>Spermatophyta</taxon>
        <taxon>Magnoliopsida</taxon>
        <taxon>Liliopsida</taxon>
        <taxon>Poales</taxon>
        <taxon>Poaceae</taxon>
        <taxon>BOP clade</taxon>
        <taxon>Oryzoideae</taxon>
        <taxon>Oryzeae</taxon>
        <taxon>Oryzinae</taxon>
        <taxon>Oryza</taxon>
        <taxon>Oryza meyeriana</taxon>
    </lineage>
</organism>
<dbReference type="AlphaFoldDB" id="A0A6G1EKH3"/>
<gene>
    <name evidence="2" type="ORF">E2562_016007</name>
</gene>
<dbReference type="Proteomes" id="UP000479710">
    <property type="component" value="Unassembled WGS sequence"/>
</dbReference>
<keyword evidence="3" id="KW-1185">Reference proteome</keyword>